<organism evidence="2 4">
    <name type="scientific">Streptomyces nigrescens</name>
    <dbReference type="NCBI Taxonomy" id="1920"/>
    <lineage>
        <taxon>Bacteria</taxon>
        <taxon>Bacillati</taxon>
        <taxon>Actinomycetota</taxon>
        <taxon>Actinomycetes</taxon>
        <taxon>Kitasatosporales</taxon>
        <taxon>Streptomycetaceae</taxon>
        <taxon>Streptomyces</taxon>
    </lineage>
</organism>
<keyword evidence="5" id="KW-1185">Reference proteome</keyword>
<dbReference type="InterPro" id="IPR013762">
    <property type="entry name" value="Integrase-like_cat_sf"/>
</dbReference>
<dbReference type="Proteomes" id="UP000429552">
    <property type="component" value="Unassembled WGS sequence"/>
</dbReference>
<dbReference type="GO" id="GO:0015074">
    <property type="term" value="P:DNA integration"/>
    <property type="evidence" value="ECO:0007669"/>
    <property type="project" value="InterPro"/>
</dbReference>
<evidence type="ECO:0000313" key="3">
    <source>
        <dbReference type="EMBL" id="WAT94848.1"/>
    </source>
</evidence>
<evidence type="ECO:0000313" key="5">
    <source>
        <dbReference type="Proteomes" id="UP001210609"/>
    </source>
</evidence>
<dbReference type="EMBL" id="CP114202">
    <property type="protein sequence ID" value="WAT94848.1"/>
    <property type="molecule type" value="Genomic_DNA"/>
</dbReference>
<name>A0A640T8C4_STRNI</name>
<protein>
    <recommendedName>
        <fullName evidence="6">Tyr recombinase domain-containing protein</fullName>
    </recommendedName>
</protein>
<evidence type="ECO:0000313" key="2">
    <source>
        <dbReference type="EMBL" id="GFE19993.1"/>
    </source>
</evidence>
<proteinExistence type="predicted"/>
<evidence type="ECO:0000256" key="1">
    <source>
        <dbReference type="ARBA" id="ARBA00023172"/>
    </source>
</evidence>
<evidence type="ECO:0008006" key="6">
    <source>
        <dbReference type="Google" id="ProtNLM"/>
    </source>
</evidence>
<dbReference type="Proteomes" id="UP001210609">
    <property type="component" value="Chromosome"/>
</dbReference>
<sequence length="200" mass="21889">MRSAQFDSREAEARWAAGKVAAARTRRPPLTTALARAALAAISGDVELHAAATLMLLAGLRPGEVQRLRVLDWTPGREPRLTIRSDRRERTIRIAPSAASVLDALLEGENAELGEPLLLGLEHWVVHRLFRDAMQQAGLDVDVLDLRRAAMAAALEGGTPMQHMESYFGMSKTETRKDLVPVRDGYDVRIAAALEAEFAS</sequence>
<dbReference type="RefSeq" id="WP_159483956.1">
    <property type="nucleotide sequence ID" value="NZ_BLIP01000001.1"/>
</dbReference>
<dbReference type="GO" id="GO:0003677">
    <property type="term" value="F:DNA binding"/>
    <property type="evidence" value="ECO:0007669"/>
    <property type="project" value="InterPro"/>
</dbReference>
<reference evidence="3 5" key="2">
    <citation type="submission" date="2022-12" db="EMBL/GenBank/DDBJ databases">
        <authorList>
            <person name="Ruckert C."/>
            <person name="Busche T."/>
            <person name="Kalinowski J."/>
            <person name="Wittmann C."/>
        </authorList>
    </citation>
    <scope>NUCLEOTIDE SEQUENCE [LARGE SCALE GENOMIC DNA]</scope>
    <source>
        <strain evidence="3 5">DSM 40555</strain>
    </source>
</reference>
<keyword evidence="1" id="KW-0233">DNA recombination</keyword>
<dbReference type="EMBL" id="BLIP01000001">
    <property type="protein sequence ID" value="GFE19993.1"/>
    <property type="molecule type" value="Genomic_DNA"/>
</dbReference>
<dbReference type="AlphaFoldDB" id="A0A640T8C4"/>
<gene>
    <name evidence="2" type="ORF">Sliba_04460</name>
    <name evidence="3" type="ORF">STRLI_000519</name>
</gene>
<dbReference type="Gene3D" id="1.10.443.10">
    <property type="entry name" value="Intergrase catalytic core"/>
    <property type="match status" value="1"/>
</dbReference>
<dbReference type="SUPFAM" id="SSF56349">
    <property type="entry name" value="DNA breaking-rejoining enzymes"/>
    <property type="match status" value="1"/>
</dbReference>
<reference evidence="2 4" key="1">
    <citation type="submission" date="2019-12" db="EMBL/GenBank/DDBJ databases">
        <title>Whole genome shotgun sequence of Streptomyces libani subsp. libani NBRC 13452.</title>
        <authorList>
            <person name="Ichikawa N."/>
            <person name="Kimura A."/>
            <person name="Kitahashi Y."/>
            <person name="Komaki H."/>
            <person name="Tamura T."/>
        </authorList>
    </citation>
    <scope>NUCLEOTIDE SEQUENCE [LARGE SCALE GENOMIC DNA]</scope>
    <source>
        <strain evidence="2 4">NBRC 13452</strain>
    </source>
</reference>
<evidence type="ECO:0000313" key="4">
    <source>
        <dbReference type="Proteomes" id="UP000429552"/>
    </source>
</evidence>
<dbReference type="InterPro" id="IPR011010">
    <property type="entry name" value="DNA_brk_join_enz"/>
</dbReference>
<accession>A0A640T8C4</accession>
<dbReference type="GO" id="GO:0006310">
    <property type="term" value="P:DNA recombination"/>
    <property type="evidence" value="ECO:0007669"/>
    <property type="project" value="UniProtKB-KW"/>
</dbReference>